<dbReference type="AlphaFoldDB" id="A0A562SYW1"/>
<keyword evidence="1" id="KW-0812">Transmembrane</keyword>
<dbReference type="Proteomes" id="UP000316167">
    <property type="component" value="Unassembled WGS sequence"/>
</dbReference>
<gene>
    <name evidence="2" type="ORF">IQ13_0989</name>
</gene>
<feature type="transmembrane region" description="Helical" evidence="1">
    <location>
        <begin position="7"/>
        <end position="31"/>
    </location>
</feature>
<reference evidence="2 3" key="1">
    <citation type="journal article" date="2015" name="Stand. Genomic Sci.">
        <title>Genomic Encyclopedia of Bacterial and Archaeal Type Strains, Phase III: the genomes of soil and plant-associated and newly described type strains.</title>
        <authorList>
            <person name="Whitman W.B."/>
            <person name="Woyke T."/>
            <person name="Klenk H.P."/>
            <person name="Zhou Y."/>
            <person name="Lilburn T.G."/>
            <person name="Beck B.J."/>
            <person name="De Vos P."/>
            <person name="Vandamme P."/>
            <person name="Eisen J.A."/>
            <person name="Garrity G."/>
            <person name="Hugenholtz P."/>
            <person name="Kyrpides N.C."/>
        </authorList>
    </citation>
    <scope>NUCLEOTIDE SEQUENCE [LARGE SCALE GENOMIC DNA]</scope>
    <source>
        <strain evidence="2 3">CGMCC 1.7271</strain>
    </source>
</reference>
<keyword evidence="3" id="KW-1185">Reference proteome</keyword>
<evidence type="ECO:0000313" key="3">
    <source>
        <dbReference type="Proteomes" id="UP000316167"/>
    </source>
</evidence>
<name>A0A562SYW1_9BACT</name>
<keyword evidence="1" id="KW-1133">Transmembrane helix</keyword>
<evidence type="ECO:0008006" key="4">
    <source>
        <dbReference type="Google" id="ProtNLM"/>
    </source>
</evidence>
<keyword evidence="1" id="KW-0472">Membrane</keyword>
<dbReference type="EMBL" id="VLLE01000002">
    <property type="protein sequence ID" value="TWI85820.1"/>
    <property type="molecule type" value="Genomic_DNA"/>
</dbReference>
<evidence type="ECO:0000313" key="2">
    <source>
        <dbReference type="EMBL" id="TWI85820.1"/>
    </source>
</evidence>
<dbReference type="RefSeq" id="WP_144884915.1">
    <property type="nucleotide sequence ID" value="NZ_VLLE01000002.1"/>
</dbReference>
<feature type="transmembrane region" description="Helical" evidence="1">
    <location>
        <begin position="68"/>
        <end position="91"/>
    </location>
</feature>
<feature type="transmembrane region" description="Helical" evidence="1">
    <location>
        <begin position="136"/>
        <end position="157"/>
    </location>
</feature>
<feature type="transmembrane region" description="Helical" evidence="1">
    <location>
        <begin position="111"/>
        <end position="130"/>
    </location>
</feature>
<organism evidence="2 3">
    <name type="scientific">Lacibacter cauensis</name>
    <dbReference type="NCBI Taxonomy" id="510947"/>
    <lineage>
        <taxon>Bacteria</taxon>
        <taxon>Pseudomonadati</taxon>
        <taxon>Bacteroidota</taxon>
        <taxon>Chitinophagia</taxon>
        <taxon>Chitinophagales</taxon>
        <taxon>Chitinophagaceae</taxon>
        <taxon>Lacibacter</taxon>
    </lineage>
</organism>
<proteinExistence type="predicted"/>
<evidence type="ECO:0000256" key="1">
    <source>
        <dbReference type="SAM" id="Phobius"/>
    </source>
</evidence>
<protein>
    <recommendedName>
        <fullName evidence="4">DUF2975 family protein</fullName>
    </recommendedName>
</protein>
<sequence length="171" mass="19947">MGKTKLIAKFIAFFSRVLAIAYLLMAVYSSICLTTKCFVTPYGNGQYLHINYPFSQKPFLNVDNNASYIFFSFLLPIILYALFFLLTGNLFAVFSKTKLFTHYNLSELKKFYLFNWFIPFPAIIISSFFVEIINMIWLLAIIHCIFGIFTWMVAAIFKQGLRLQNEQDLFI</sequence>
<comment type="caution">
    <text evidence="2">The sequence shown here is derived from an EMBL/GenBank/DDBJ whole genome shotgun (WGS) entry which is preliminary data.</text>
</comment>
<dbReference type="OrthoDB" id="714390at2"/>
<accession>A0A562SYW1</accession>